<dbReference type="AlphaFoldDB" id="A0A2L2TRR9"/>
<protein>
    <submittedName>
        <fullName evidence="2">Uncharacterized protein</fullName>
    </submittedName>
</protein>
<dbReference type="EMBL" id="LN649229">
    <property type="protein sequence ID" value="CEI63670.1"/>
    <property type="molecule type" value="Genomic_DNA"/>
</dbReference>
<sequence length="302" mass="33999">MVKFTHQLSCWAILLVLLLCQVLDAADLGDEPKTPAGELQIRLDWPLAKKSESGQAARLTWLFSTHITFNEPVKDISRAQLGGLAQNAYLEMETDIKQYGVKYKPGKKILAMPGVITLLAFDNEIILSSSMRGPNLITGFEDTSLWARLNMCDELYKQYIDENDVRGHKNERSCGEIMALHQYLKRYPERDMQELAARDPKVIMTTVTQPNKQPIKIIKPCGTDEVSETHYLKFYDDTNYFFKEGAHGCDLLVGGFRDNDGNEIEGPIADYIPQDSPIDTDFELEDLAGGVKDIDQIGSLCD</sequence>
<evidence type="ECO:0000313" key="3">
    <source>
        <dbReference type="Proteomes" id="UP000245910"/>
    </source>
</evidence>
<keyword evidence="3" id="KW-1185">Reference proteome</keyword>
<accession>A0A2L2TRR9</accession>
<dbReference type="Proteomes" id="UP000245910">
    <property type="component" value="Chromosome I"/>
</dbReference>
<proteinExistence type="predicted"/>
<organism evidence="2 3">
    <name type="scientific">Fusarium venenatum</name>
    <dbReference type="NCBI Taxonomy" id="56646"/>
    <lineage>
        <taxon>Eukaryota</taxon>
        <taxon>Fungi</taxon>
        <taxon>Dikarya</taxon>
        <taxon>Ascomycota</taxon>
        <taxon>Pezizomycotina</taxon>
        <taxon>Sordariomycetes</taxon>
        <taxon>Hypocreomycetidae</taxon>
        <taxon>Hypocreales</taxon>
        <taxon>Nectriaceae</taxon>
        <taxon>Fusarium</taxon>
    </lineage>
</organism>
<reference evidence="3" key="1">
    <citation type="submission" date="2014-10" db="EMBL/GenBank/DDBJ databases">
        <authorList>
            <person name="King R."/>
        </authorList>
    </citation>
    <scope>NUCLEOTIDE SEQUENCE [LARGE SCALE GENOMIC DNA]</scope>
    <source>
        <strain evidence="3">A3/5</strain>
    </source>
</reference>
<keyword evidence="1" id="KW-0732">Signal</keyword>
<feature type="chain" id="PRO_5014604171" evidence="1">
    <location>
        <begin position="26"/>
        <end position="302"/>
    </location>
</feature>
<evidence type="ECO:0000313" key="2">
    <source>
        <dbReference type="EMBL" id="CEI63670.1"/>
    </source>
</evidence>
<name>A0A2L2TRR9_9HYPO</name>
<feature type="signal peptide" evidence="1">
    <location>
        <begin position="1"/>
        <end position="25"/>
    </location>
</feature>
<evidence type="ECO:0000256" key="1">
    <source>
        <dbReference type="SAM" id="SignalP"/>
    </source>
</evidence>